<feature type="region of interest" description="Disordered" evidence="1">
    <location>
        <begin position="113"/>
        <end position="149"/>
    </location>
</feature>
<evidence type="ECO:0000313" key="3">
    <source>
        <dbReference type="Proteomes" id="UP001432168"/>
    </source>
</evidence>
<gene>
    <name evidence="2" type="ORF">OG929_43370</name>
</gene>
<reference evidence="2" key="1">
    <citation type="submission" date="2022-10" db="EMBL/GenBank/DDBJ databases">
        <title>The complete genomes of actinobacterial strains from the NBC collection.</title>
        <authorList>
            <person name="Joergensen T.S."/>
            <person name="Alvarez Arevalo M."/>
            <person name="Sterndorff E.B."/>
            <person name="Faurdal D."/>
            <person name="Vuksanovic O."/>
            <person name="Mourched A.-S."/>
            <person name="Charusanti P."/>
            <person name="Shaw S."/>
            <person name="Blin K."/>
            <person name="Weber T."/>
        </authorList>
    </citation>
    <scope>NUCLEOTIDE SEQUENCE</scope>
    <source>
        <strain evidence="2">NBC_00686</strain>
    </source>
</reference>
<proteinExistence type="predicted"/>
<evidence type="ECO:0008006" key="4">
    <source>
        <dbReference type="Google" id="ProtNLM"/>
    </source>
</evidence>
<dbReference type="Proteomes" id="UP001432168">
    <property type="component" value="Chromosome"/>
</dbReference>
<dbReference type="RefSeq" id="WP_329272116.1">
    <property type="nucleotide sequence ID" value="NZ_CP109011.1"/>
</dbReference>
<dbReference type="EMBL" id="CP109011">
    <property type="protein sequence ID" value="WUT48721.1"/>
    <property type="molecule type" value="Genomic_DNA"/>
</dbReference>
<evidence type="ECO:0000256" key="1">
    <source>
        <dbReference type="SAM" id="MobiDB-lite"/>
    </source>
</evidence>
<sequence length="188" mass="20004">MLHDRGAPQRAWFGYSDDDAFSVGLTCGGELHVLVQRIDSAQQLYLTAAFAEVTEGRPAAVAQIVDGPDHLLGATLSILGDDHVGPGTMNSGPVYRAVTDQARALMRMGRTGRAEAGPVVDQRPDPLAGRESTSRHAVSRALSGHRIGSHAAEEVGTTGHLPHEQWPPGTRWVLTVGGVLIHPLRSVE</sequence>
<keyword evidence="3" id="KW-1185">Reference proteome</keyword>
<organism evidence="2 3">
    <name type="scientific">Streptomyces pseudovenezuelae</name>
    <dbReference type="NCBI Taxonomy" id="67350"/>
    <lineage>
        <taxon>Bacteria</taxon>
        <taxon>Bacillati</taxon>
        <taxon>Actinomycetota</taxon>
        <taxon>Actinomycetes</taxon>
        <taxon>Kitasatosporales</taxon>
        <taxon>Streptomycetaceae</taxon>
        <taxon>Streptomyces</taxon>
        <taxon>Streptomyces aurantiacus group</taxon>
    </lineage>
</organism>
<accession>A0ABZ1XAX8</accession>
<protein>
    <recommendedName>
        <fullName evidence="4">XdhC- CoxI domain-containing protein</fullName>
    </recommendedName>
</protein>
<name>A0ABZ1XAX8_9ACTN</name>
<evidence type="ECO:0000313" key="2">
    <source>
        <dbReference type="EMBL" id="WUT48721.1"/>
    </source>
</evidence>